<name>A0ABS4BY14_9FLAO</name>
<dbReference type="RefSeq" id="WP_209656513.1">
    <property type="nucleotide sequence ID" value="NZ_JAGJCB010000023.1"/>
</dbReference>
<evidence type="ECO:0000256" key="5">
    <source>
        <dbReference type="SAM" id="MobiDB-lite"/>
    </source>
</evidence>
<dbReference type="InterPro" id="IPR038765">
    <property type="entry name" value="Papain-like_cys_pep_sf"/>
</dbReference>
<evidence type="ECO:0000256" key="1">
    <source>
        <dbReference type="ARBA" id="ARBA00007074"/>
    </source>
</evidence>
<feature type="compositionally biased region" description="Polar residues" evidence="5">
    <location>
        <begin position="36"/>
        <end position="50"/>
    </location>
</feature>
<keyword evidence="3" id="KW-0378">Hydrolase</keyword>
<evidence type="ECO:0000256" key="4">
    <source>
        <dbReference type="ARBA" id="ARBA00022807"/>
    </source>
</evidence>
<dbReference type="Gene3D" id="3.90.1720.10">
    <property type="entry name" value="endopeptidase domain like (from Nostoc punctiforme)"/>
    <property type="match status" value="1"/>
</dbReference>
<accession>A0ABS4BY14</accession>
<protein>
    <submittedName>
        <fullName evidence="7">C40 family peptidase</fullName>
    </submittedName>
</protein>
<evidence type="ECO:0000256" key="2">
    <source>
        <dbReference type="ARBA" id="ARBA00022670"/>
    </source>
</evidence>
<feature type="region of interest" description="Disordered" evidence="5">
    <location>
        <begin position="36"/>
        <end position="64"/>
    </location>
</feature>
<evidence type="ECO:0000313" key="8">
    <source>
        <dbReference type="Proteomes" id="UP000670776"/>
    </source>
</evidence>
<dbReference type="InterPro" id="IPR051202">
    <property type="entry name" value="Peptidase_C40"/>
</dbReference>
<reference evidence="7 8" key="1">
    <citation type="submission" date="2021-04" db="EMBL/GenBank/DDBJ databases">
        <title>Mariniflexile gromovii gen. nov., sp. nov., a gliding bacterium isolated from the sea urchin Strongylocentrotus intermedius.</title>
        <authorList>
            <person name="Ko S."/>
            <person name="Le V."/>
            <person name="Ahn C.-Y."/>
            <person name="Oh H.-M."/>
        </authorList>
    </citation>
    <scope>NUCLEOTIDE SEQUENCE [LARGE SCALE GENOMIC DNA]</scope>
    <source>
        <strain evidence="7 8">KCTC 12570</strain>
    </source>
</reference>
<dbReference type="PROSITE" id="PS51257">
    <property type="entry name" value="PROKAR_LIPOPROTEIN"/>
    <property type="match status" value="1"/>
</dbReference>
<proteinExistence type="inferred from homology"/>
<dbReference type="Proteomes" id="UP000670776">
    <property type="component" value="Unassembled WGS sequence"/>
</dbReference>
<gene>
    <name evidence="7" type="ORF">J8H85_16705</name>
</gene>
<dbReference type="Pfam" id="PF00877">
    <property type="entry name" value="NLPC_P60"/>
    <property type="match status" value="1"/>
</dbReference>
<evidence type="ECO:0000259" key="6">
    <source>
        <dbReference type="PROSITE" id="PS51935"/>
    </source>
</evidence>
<sequence length="194" mass="21636">MKNLIILMLIAVSLSSCKSSKSIVVKKSSTKKVISQPNTEVTSNRTTSTFDVKKKEDDDDDNTNNEVSKAFGIVDYAKQFSGVKYKFGGATRDGMDCSGLVFESFRAFDVILPRISRDMAKQGEKINLKNTQEGDLLFFKTMNRRNDISHVGLVVTSENGDIEFIHSTTSAGVIISKLSENYWNNAFVEARRIL</sequence>
<dbReference type="PROSITE" id="PS51935">
    <property type="entry name" value="NLPC_P60"/>
    <property type="match status" value="1"/>
</dbReference>
<evidence type="ECO:0000313" key="7">
    <source>
        <dbReference type="EMBL" id="MBP0905474.1"/>
    </source>
</evidence>
<dbReference type="SUPFAM" id="SSF54001">
    <property type="entry name" value="Cysteine proteinases"/>
    <property type="match status" value="1"/>
</dbReference>
<dbReference type="EMBL" id="JAGJCB010000023">
    <property type="protein sequence ID" value="MBP0905474.1"/>
    <property type="molecule type" value="Genomic_DNA"/>
</dbReference>
<keyword evidence="2" id="KW-0645">Protease</keyword>
<keyword evidence="8" id="KW-1185">Reference proteome</keyword>
<comment type="caution">
    <text evidence="7">The sequence shown here is derived from an EMBL/GenBank/DDBJ whole genome shotgun (WGS) entry which is preliminary data.</text>
</comment>
<feature type="domain" description="NlpC/P60" evidence="6">
    <location>
        <begin position="67"/>
        <end position="194"/>
    </location>
</feature>
<comment type="similarity">
    <text evidence="1">Belongs to the peptidase C40 family.</text>
</comment>
<dbReference type="PANTHER" id="PTHR47053:SF1">
    <property type="entry name" value="MUREIN DD-ENDOPEPTIDASE MEPH-RELATED"/>
    <property type="match status" value="1"/>
</dbReference>
<evidence type="ECO:0000256" key="3">
    <source>
        <dbReference type="ARBA" id="ARBA00022801"/>
    </source>
</evidence>
<dbReference type="InterPro" id="IPR000064">
    <property type="entry name" value="NLP_P60_dom"/>
</dbReference>
<organism evidence="7 8">
    <name type="scientific">Mariniflexile gromovii</name>
    <dbReference type="NCBI Taxonomy" id="362523"/>
    <lineage>
        <taxon>Bacteria</taxon>
        <taxon>Pseudomonadati</taxon>
        <taxon>Bacteroidota</taxon>
        <taxon>Flavobacteriia</taxon>
        <taxon>Flavobacteriales</taxon>
        <taxon>Flavobacteriaceae</taxon>
        <taxon>Mariniflexile</taxon>
    </lineage>
</organism>
<dbReference type="PANTHER" id="PTHR47053">
    <property type="entry name" value="MUREIN DD-ENDOPEPTIDASE MEPH-RELATED"/>
    <property type="match status" value="1"/>
</dbReference>
<keyword evidence="4" id="KW-0788">Thiol protease</keyword>